<evidence type="ECO:0000256" key="1">
    <source>
        <dbReference type="SAM" id="Coils"/>
    </source>
</evidence>
<keyword evidence="3" id="KW-1185">Reference proteome</keyword>
<dbReference type="Proteomes" id="UP001470230">
    <property type="component" value="Unassembled WGS sequence"/>
</dbReference>
<sequence length="1367" mass="157094">MSCLRIEPGYDVMKVYLRADNHLYNTLYMNSIAKIYLEMYVPGSIEPTRLTFKIVPEYHKAIAYDEAYIDLIGECDTIERPRVIWSSCHINESSKDIELYLRKTMTDPIDEINWDGTMNPFRYIIQLQYNKISPYPEAATTLYTDYNITSSKIITADNITTMRSDVNLLTNNFDVMEYDFDNLTYIVIKLQKDMITQQQITQHIRAELDAIHLANKIKLVFGLIGLISEVGGLVVAAMGIDFGTKAIYDNIDVSSSSSLEDLQSLYPEATTSMIRTENAGSMQRIISSVGSESNRLNDYWNQYRDLVMDFDIYDGDTEMCDLIFERLNDLTRIIEDEFPGAQMPPWVSSIVHVRESATILEEKNDEKNILNTLIKWCNTKYTRLDDPTKYKNNWVNSEKAVLSAATVIDICNRMRHSMKLPLLILAKSISEGKQTGPNLLEVADEFEEVDGYDYFTVKNENIQYEPFESSTTLYHILYIVNIPENLLNKINAIIEKTNIFKIILRKNVVYDVDGTYIKEFYIYAKDNKIYSPLITWSEAGCGVNHSQIFEGINIAFDSKLGFNPFTLWTNGELSIMYLLPQDSLVAKKPTIKCDIIDAKNALKLHESDVRYFYKPDVITEETVGDKDYYKMVFEIPPDNEYHIPDNLEFKFTEHCFGNSWHMIWNADGTHANKGYWIGKNLQGKSNVKILNKCNARAEHKSDEGEQGAMVMIKKSEWNLKFIEGNEIENQGYMSQFYTNCSKKDYILFKDGSLKDAHEYGLWIRSIGLQSLDSRGLSYTQDKTYDWMGFCGVLEKSKESALTLEDIDLLYMDLVAPNCDVANRLSFRLASTEKHNNSKTGLYYYLDLKGQDDTIEKIAYRWEDELSDTNQRNIELYLRKDLTDPVDEVNWDSNTNPFKYIIDQQFYEITPNPNAATTLYTDFNIISSKIITADNITTMRSDLNVLTNKVDVIDYDVKDINNRVNVLNAQMVETREITQHLEMDLKKTKIISYTALAFGIAGTVGSVASIGMQLMPSGISFLSSFFRGIWSKVKITGQSNWTRLRILLGNPAVRSISVDLEPIICWCNEDYVQLDNLTFEDEEDNPEEAALSIEAAYEICNQFRETLKPVFKLIAQKICEIDYEIQNGYPTIDEVNNVLSENYALKNDVYTTSQADEKFVDEDELAYELDKYVLKEELPTVDLTPYVMKSEVINKYVPTNTFSGYVKSADEKYRQKDDLSVNAIVNLPIEHKTPPHGLYDFSGETAFVEFYEGAQLEGYAIVWNNEIEDYVHRDFSITFHTDSFDNDNHKCHTIISADVDGFCWNERTNLFSGIGEVEMAVHLNSAKIYVEGTFALKYEIEELRAENTKLKETIASFESRLTALENKS</sequence>
<evidence type="ECO:0000313" key="2">
    <source>
        <dbReference type="EMBL" id="KAK8892643.1"/>
    </source>
</evidence>
<organism evidence="2 3">
    <name type="scientific">Tritrichomonas musculus</name>
    <dbReference type="NCBI Taxonomy" id="1915356"/>
    <lineage>
        <taxon>Eukaryota</taxon>
        <taxon>Metamonada</taxon>
        <taxon>Parabasalia</taxon>
        <taxon>Tritrichomonadida</taxon>
        <taxon>Tritrichomonadidae</taxon>
        <taxon>Tritrichomonas</taxon>
    </lineage>
</organism>
<reference evidence="2 3" key="1">
    <citation type="submission" date="2024-04" db="EMBL/GenBank/DDBJ databases">
        <title>Tritrichomonas musculus Genome.</title>
        <authorList>
            <person name="Alves-Ferreira E."/>
            <person name="Grigg M."/>
            <person name="Lorenzi H."/>
            <person name="Galac M."/>
        </authorList>
    </citation>
    <scope>NUCLEOTIDE SEQUENCE [LARGE SCALE GENOMIC DNA]</scope>
    <source>
        <strain evidence="2 3">EAF2021</strain>
    </source>
</reference>
<feature type="coiled-coil region" evidence="1">
    <location>
        <begin position="1339"/>
        <end position="1366"/>
    </location>
</feature>
<dbReference type="EMBL" id="JAPFFF010000004">
    <property type="protein sequence ID" value="KAK8892643.1"/>
    <property type="molecule type" value="Genomic_DNA"/>
</dbReference>
<keyword evidence="1" id="KW-0175">Coiled coil</keyword>
<name>A0ABR2KNA3_9EUKA</name>
<protein>
    <submittedName>
        <fullName evidence="2">Uncharacterized protein</fullName>
    </submittedName>
</protein>
<accession>A0ABR2KNA3</accession>
<proteinExistence type="predicted"/>
<gene>
    <name evidence="2" type="ORF">M9Y10_029882</name>
</gene>
<evidence type="ECO:0000313" key="3">
    <source>
        <dbReference type="Proteomes" id="UP001470230"/>
    </source>
</evidence>
<comment type="caution">
    <text evidence="2">The sequence shown here is derived from an EMBL/GenBank/DDBJ whole genome shotgun (WGS) entry which is preliminary data.</text>
</comment>